<reference evidence="2 3" key="1">
    <citation type="submission" date="2023-07" db="EMBL/GenBank/DDBJ databases">
        <title>Sorghum-associated microbial communities from plants grown in Nebraska, USA.</title>
        <authorList>
            <person name="Schachtman D."/>
        </authorList>
    </citation>
    <scope>NUCLEOTIDE SEQUENCE [LARGE SCALE GENOMIC DNA]</scope>
    <source>
        <strain evidence="2 3">DS1027</strain>
    </source>
</reference>
<evidence type="ECO:0000313" key="3">
    <source>
        <dbReference type="Proteomes" id="UP001184150"/>
    </source>
</evidence>
<feature type="compositionally biased region" description="Polar residues" evidence="1">
    <location>
        <begin position="24"/>
        <end position="35"/>
    </location>
</feature>
<accession>A0ABU1MK79</accession>
<keyword evidence="3" id="KW-1185">Reference proteome</keyword>
<organism evidence="2 3">
    <name type="scientific">Novosphingobium capsulatum</name>
    <dbReference type="NCBI Taxonomy" id="13688"/>
    <lineage>
        <taxon>Bacteria</taxon>
        <taxon>Pseudomonadati</taxon>
        <taxon>Pseudomonadota</taxon>
        <taxon>Alphaproteobacteria</taxon>
        <taxon>Sphingomonadales</taxon>
        <taxon>Sphingomonadaceae</taxon>
        <taxon>Novosphingobium</taxon>
    </lineage>
</organism>
<comment type="caution">
    <text evidence="2">The sequence shown here is derived from an EMBL/GenBank/DDBJ whole genome shotgun (WGS) entry which is preliminary data.</text>
</comment>
<gene>
    <name evidence="2" type="ORF">J2792_001617</name>
</gene>
<evidence type="ECO:0000256" key="1">
    <source>
        <dbReference type="SAM" id="MobiDB-lite"/>
    </source>
</evidence>
<protein>
    <submittedName>
        <fullName evidence="2">Uncharacterized protein</fullName>
    </submittedName>
</protein>
<feature type="region of interest" description="Disordered" evidence="1">
    <location>
        <begin position="14"/>
        <end position="61"/>
    </location>
</feature>
<name>A0ABU1MK79_9SPHN</name>
<dbReference type="EMBL" id="JAVDRD010000003">
    <property type="protein sequence ID" value="MDR6510751.1"/>
    <property type="molecule type" value="Genomic_DNA"/>
</dbReference>
<evidence type="ECO:0000313" key="2">
    <source>
        <dbReference type="EMBL" id="MDR6510751.1"/>
    </source>
</evidence>
<sequence length="61" mass="6513">MVLGLALTGFDKLSPNGARPGLSTVPSALSLSKGASATRRYRRRETSPVRFGPSDGWRNPV</sequence>
<dbReference type="Proteomes" id="UP001184150">
    <property type="component" value="Unassembled WGS sequence"/>
</dbReference>
<proteinExistence type="predicted"/>